<evidence type="ECO:0000313" key="3">
    <source>
        <dbReference type="Proteomes" id="UP000248917"/>
    </source>
</evidence>
<evidence type="ECO:0000313" key="2">
    <source>
        <dbReference type="EMBL" id="PZV80990.1"/>
    </source>
</evidence>
<dbReference type="InterPro" id="IPR011055">
    <property type="entry name" value="Dup_hybrid_motif"/>
</dbReference>
<keyword evidence="3" id="KW-1185">Reference proteome</keyword>
<protein>
    <submittedName>
        <fullName evidence="2">Peptidase M23-like protein</fullName>
    </submittedName>
</protein>
<proteinExistence type="predicted"/>
<dbReference type="OrthoDB" id="9801052at2"/>
<dbReference type="Proteomes" id="UP000248917">
    <property type="component" value="Unassembled WGS sequence"/>
</dbReference>
<dbReference type="SUPFAM" id="SSF51261">
    <property type="entry name" value="Duplicated hybrid motif"/>
    <property type="match status" value="1"/>
</dbReference>
<dbReference type="PANTHER" id="PTHR21666">
    <property type="entry name" value="PEPTIDASE-RELATED"/>
    <property type="match status" value="1"/>
</dbReference>
<dbReference type="EMBL" id="QKTX01000011">
    <property type="protein sequence ID" value="PZV80990.1"/>
    <property type="molecule type" value="Genomic_DNA"/>
</dbReference>
<dbReference type="InterPro" id="IPR050570">
    <property type="entry name" value="Cell_wall_metabolism_enzyme"/>
</dbReference>
<dbReference type="AlphaFoldDB" id="A0A326RYL6"/>
<dbReference type="GO" id="GO:0004222">
    <property type="term" value="F:metalloendopeptidase activity"/>
    <property type="evidence" value="ECO:0007669"/>
    <property type="project" value="TreeGrafter"/>
</dbReference>
<dbReference type="Pfam" id="PF01551">
    <property type="entry name" value="Peptidase_M23"/>
    <property type="match status" value="1"/>
</dbReference>
<sequence length="225" mass="25227">MNWNTLNFAPVMGEKLTLENALSLDFTAANKALDAVNLSDTEEFERFVFAQLKNAGKKYGIGGYLERRAIYRRSEVFATASADFRNIHLGIDIWTNAGAPIFAPLAGKVHSFQDNAGFGNYGPTIILEHELEEKTLFSLYGHLFRKDLEKLQVGQEIQAGDLLCHVGPFPENGDWPPHLHFQLMWDLGGNWGDYPGVAAEKDLEFFKENCPDPNLILGCDIIKHI</sequence>
<dbReference type="Gene3D" id="2.70.70.10">
    <property type="entry name" value="Glucose Permease (Domain IIA)"/>
    <property type="match status" value="1"/>
</dbReference>
<dbReference type="CDD" id="cd12797">
    <property type="entry name" value="M23_peptidase"/>
    <property type="match status" value="1"/>
</dbReference>
<accession>A0A326RYL6</accession>
<dbReference type="PANTHER" id="PTHR21666:SF270">
    <property type="entry name" value="MUREIN HYDROLASE ACTIVATOR ENVC"/>
    <property type="match status" value="1"/>
</dbReference>
<dbReference type="RefSeq" id="WP_111393769.1">
    <property type="nucleotide sequence ID" value="NZ_QKTX01000011.1"/>
</dbReference>
<comment type="caution">
    <text evidence="2">The sequence shown here is derived from an EMBL/GenBank/DDBJ whole genome shotgun (WGS) entry which is preliminary data.</text>
</comment>
<organism evidence="2 3">
    <name type="scientific">Algoriphagus aquaeductus</name>
    <dbReference type="NCBI Taxonomy" id="475299"/>
    <lineage>
        <taxon>Bacteria</taxon>
        <taxon>Pseudomonadati</taxon>
        <taxon>Bacteroidota</taxon>
        <taxon>Cytophagia</taxon>
        <taxon>Cytophagales</taxon>
        <taxon>Cyclobacteriaceae</taxon>
        <taxon>Algoriphagus</taxon>
    </lineage>
</organism>
<feature type="domain" description="M23ase beta-sheet core" evidence="1">
    <location>
        <begin position="87"/>
        <end position="185"/>
    </location>
</feature>
<dbReference type="InterPro" id="IPR016047">
    <property type="entry name" value="M23ase_b-sheet_dom"/>
</dbReference>
<reference evidence="2 3" key="1">
    <citation type="submission" date="2018-06" db="EMBL/GenBank/DDBJ databases">
        <title>Genomic Encyclopedia of Archaeal and Bacterial Type Strains, Phase II (KMG-II): from individual species to whole genera.</title>
        <authorList>
            <person name="Goeker M."/>
        </authorList>
    </citation>
    <scope>NUCLEOTIDE SEQUENCE [LARGE SCALE GENOMIC DNA]</scope>
    <source>
        <strain evidence="2 3">T4</strain>
    </source>
</reference>
<gene>
    <name evidence="2" type="ORF">CLV31_111157</name>
</gene>
<name>A0A326RYL6_9BACT</name>
<evidence type="ECO:0000259" key="1">
    <source>
        <dbReference type="Pfam" id="PF01551"/>
    </source>
</evidence>